<proteinExistence type="predicted"/>
<dbReference type="Proteomes" id="UP000317494">
    <property type="component" value="Unassembled WGS sequence"/>
</dbReference>
<feature type="chain" id="PRO_5021330829" description="Secreted protein" evidence="1">
    <location>
        <begin position="27"/>
        <end position="85"/>
    </location>
</feature>
<feature type="signal peptide" evidence="1">
    <location>
        <begin position="1"/>
        <end position="26"/>
    </location>
</feature>
<evidence type="ECO:0000313" key="2">
    <source>
        <dbReference type="EMBL" id="TPX49946.1"/>
    </source>
</evidence>
<dbReference type="VEuPathDB" id="FungiDB:SeMB42_g02420"/>
<keyword evidence="3" id="KW-1185">Reference proteome</keyword>
<comment type="caution">
    <text evidence="2">The sequence shown here is derived from an EMBL/GenBank/DDBJ whole genome shotgun (WGS) entry which is preliminary data.</text>
</comment>
<sequence length="85" mass="10070">MMWSKVSYVAWYRLLFIVYILQETRELFCSCHPWGYWQSRESFSFCLHKSQCSVRFPNNGSTVLSRRSSAVVSHRTVKLTVFDPP</sequence>
<dbReference type="AlphaFoldDB" id="A0A507DEI2"/>
<organism evidence="2 3">
    <name type="scientific">Synchytrium endobioticum</name>
    <dbReference type="NCBI Taxonomy" id="286115"/>
    <lineage>
        <taxon>Eukaryota</taxon>
        <taxon>Fungi</taxon>
        <taxon>Fungi incertae sedis</taxon>
        <taxon>Chytridiomycota</taxon>
        <taxon>Chytridiomycota incertae sedis</taxon>
        <taxon>Chytridiomycetes</taxon>
        <taxon>Synchytriales</taxon>
        <taxon>Synchytriaceae</taxon>
        <taxon>Synchytrium</taxon>
    </lineage>
</organism>
<keyword evidence="1" id="KW-0732">Signal</keyword>
<evidence type="ECO:0008006" key="4">
    <source>
        <dbReference type="Google" id="ProtNLM"/>
    </source>
</evidence>
<name>A0A507DEI2_9FUNG</name>
<reference evidence="2 3" key="1">
    <citation type="journal article" date="2019" name="Sci. Rep.">
        <title>Comparative genomics of chytrid fungi reveal insights into the obligate biotrophic and pathogenic lifestyle of Synchytrium endobioticum.</title>
        <authorList>
            <person name="van de Vossenberg B.T.L.H."/>
            <person name="Warris S."/>
            <person name="Nguyen H.D.T."/>
            <person name="van Gent-Pelzer M.P.E."/>
            <person name="Joly D.L."/>
            <person name="van de Geest H.C."/>
            <person name="Bonants P.J.M."/>
            <person name="Smith D.S."/>
            <person name="Levesque C.A."/>
            <person name="van der Lee T.A.J."/>
        </authorList>
    </citation>
    <scope>NUCLEOTIDE SEQUENCE [LARGE SCALE GENOMIC DNA]</scope>
    <source>
        <strain evidence="2 3">MB42</strain>
    </source>
</reference>
<evidence type="ECO:0000313" key="3">
    <source>
        <dbReference type="Proteomes" id="UP000317494"/>
    </source>
</evidence>
<protein>
    <recommendedName>
        <fullName evidence="4">Secreted protein</fullName>
    </recommendedName>
</protein>
<evidence type="ECO:0000256" key="1">
    <source>
        <dbReference type="SAM" id="SignalP"/>
    </source>
</evidence>
<accession>A0A507DEI2</accession>
<gene>
    <name evidence="2" type="ORF">SeMB42_g02420</name>
</gene>
<dbReference type="EMBL" id="QEAN01000074">
    <property type="protein sequence ID" value="TPX49946.1"/>
    <property type="molecule type" value="Genomic_DNA"/>
</dbReference>